<reference evidence="2 3" key="1">
    <citation type="journal article" date="2018" name="Science">
        <title>The opium poppy genome and morphinan production.</title>
        <authorList>
            <person name="Guo L."/>
            <person name="Winzer T."/>
            <person name="Yang X."/>
            <person name="Li Y."/>
            <person name="Ning Z."/>
            <person name="He Z."/>
            <person name="Teodor R."/>
            <person name="Lu Y."/>
            <person name="Bowser T.A."/>
            <person name="Graham I.A."/>
            <person name="Ye K."/>
        </authorList>
    </citation>
    <scope>NUCLEOTIDE SEQUENCE [LARGE SCALE GENOMIC DNA]</scope>
    <source>
        <strain evidence="3">cv. HN1</strain>
        <tissue evidence="2">Leaves</tissue>
    </source>
</reference>
<dbReference type="Gramene" id="RZC51861">
    <property type="protein sequence ID" value="RZC51861"/>
    <property type="gene ID" value="C5167_020291"/>
</dbReference>
<dbReference type="InterPro" id="IPR023213">
    <property type="entry name" value="CAT-like_dom_sf"/>
</dbReference>
<name>A0A4Y7IVT9_PAPSO</name>
<dbReference type="Proteomes" id="UP000316621">
    <property type="component" value="Chromosome 2"/>
</dbReference>
<sequence>MTSSTCNTLVFSTRRRDPELISPSRPTPHEYKYLSDIDEPRRKPDAVHVIREAIADALVFYYPFARRVRESPFGGKLVVECTGEGVMFIEADADIRLDQLGNMTELKPPFPCSNELLCIVPGSGDMINCPLLLVQFLKVKCHLHVTRFRCGGFTLGHLVNHTISDAQGLHQFMIAVSEIARGYGSPSVLPIWGRELLNSDEPQPIPNREECSSLLYCQRTWERSPKFAIRILYPIGYGMVFSTAEKLCRNPLGYALDLVKNSKNKLLSTKTIGDRETTMKRKFLRSWTDCMTNYALPGSHYFVTDVTRARFAEVDYGWGKAVYGGSIVGGPTVEYDLPTPEDKSLYIPFENNKGEYGILVPICFPQEYMDEFVVEVGRIVSELPVKVNNQSQTSKKPIGSAH</sequence>
<dbReference type="GO" id="GO:0016740">
    <property type="term" value="F:transferase activity"/>
    <property type="evidence" value="ECO:0007669"/>
    <property type="project" value="UniProtKB-KW"/>
</dbReference>
<comment type="similarity">
    <text evidence="1">Belongs to the plant acyltransferase family.</text>
</comment>
<dbReference type="PANTHER" id="PTHR31147">
    <property type="entry name" value="ACYL TRANSFERASE 4"/>
    <property type="match status" value="1"/>
</dbReference>
<evidence type="ECO:0000256" key="1">
    <source>
        <dbReference type="ARBA" id="ARBA00009861"/>
    </source>
</evidence>
<keyword evidence="3" id="KW-1185">Reference proteome</keyword>
<dbReference type="EMBL" id="CM010716">
    <property type="protein sequence ID" value="RZC51861.1"/>
    <property type="molecule type" value="Genomic_DNA"/>
</dbReference>
<evidence type="ECO:0000313" key="3">
    <source>
        <dbReference type="Proteomes" id="UP000316621"/>
    </source>
</evidence>
<dbReference type="Gene3D" id="3.30.559.10">
    <property type="entry name" value="Chloramphenicol acetyltransferase-like domain"/>
    <property type="match status" value="2"/>
</dbReference>
<gene>
    <name evidence="2" type="ORF">C5167_020291</name>
</gene>
<dbReference type="Pfam" id="PF02458">
    <property type="entry name" value="Transferase"/>
    <property type="match status" value="2"/>
</dbReference>
<protein>
    <submittedName>
        <fullName evidence="2">Uncharacterized protein</fullName>
    </submittedName>
</protein>
<proteinExistence type="inferred from homology"/>
<organism evidence="2 3">
    <name type="scientific">Papaver somniferum</name>
    <name type="common">Opium poppy</name>
    <dbReference type="NCBI Taxonomy" id="3469"/>
    <lineage>
        <taxon>Eukaryota</taxon>
        <taxon>Viridiplantae</taxon>
        <taxon>Streptophyta</taxon>
        <taxon>Embryophyta</taxon>
        <taxon>Tracheophyta</taxon>
        <taxon>Spermatophyta</taxon>
        <taxon>Magnoliopsida</taxon>
        <taxon>Ranunculales</taxon>
        <taxon>Papaveraceae</taxon>
        <taxon>Papaveroideae</taxon>
        <taxon>Papaver</taxon>
    </lineage>
</organism>
<dbReference type="AlphaFoldDB" id="A0A4Y7IVT9"/>
<accession>A0A4Y7IVT9</accession>
<dbReference type="InterPro" id="IPR050898">
    <property type="entry name" value="Plant_acyltransferase"/>
</dbReference>
<evidence type="ECO:0000313" key="2">
    <source>
        <dbReference type="EMBL" id="RZC51861.1"/>
    </source>
</evidence>